<evidence type="ECO:0000313" key="4">
    <source>
        <dbReference type="Proteomes" id="UP000176778"/>
    </source>
</evidence>
<dbReference type="EMBL" id="MGFR01000001">
    <property type="protein sequence ID" value="OGM10240.1"/>
    <property type="molecule type" value="Genomic_DNA"/>
</dbReference>
<dbReference type="Proteomes" id="UP000176778">
    <property type="component" value="Unassembled WGS sequence"/>
</dbReference>
<keyword evidence="2" id="KW-1133">Transmembrane helix</keyword>
<evidence type="ECO:0000313" key="3">
    <source>
        <dbReference type="EMBL" id="OGM10240.1"/>
    </source>
</evidence>
<dbReference type="Pfam" id="PF04203">
    <property type="entry name" value="Sortase"/>
    <property type="match status" value="1"/>
</dbReference>
<dbReference type="SUPFAM" id="SSF63817">
    <property type="entry name" value="Sortase"/>
    <property type="match status" value="1"/>
</dbReference>
<dbReference type="InterPro" id="IPR023365">
    <property type="entry name" value="Sortase_dom-sf"/>
</dbReference>
<evidence type="ECO:0000256" key="2">
    <source>
        <dbReference type="SAM" id="Phobius"/>
    </source>
</evidence>
<protein>
    <recommendedName>
        <fullName evidence="5">Sortase</fullName>
    </recommendedName>
</protein>
<keyword evidence="2" id="KW-0812">Transmembrane</keyword>
<accession>A0A1F7X560</accession>
<keyword evidence="1" id="KW-0378">Hydrolase</keyword>
<dbReference type="GO" id="GO:0016787">
    <property type="term" value="F:hydrolase activity"/>
    <property type="evidence" value="ECO:0007669"/>
    <property type="project" value="UniProtKB-KW"/>
</dbReference>
<organism evidence="3 4">
    <name type="scientific">Candidatus Woesebacteria bacterium RBG_13_46_13</name>
    <dbReference type="NCBI Taxonomy" id="1802479"/>
    <lineage>
        <taxon>Bacteria</taxon>
        <taxon>Candidatus Woeseibacteriota</taxon>
    </lineage>
</organism>
<keyword evidence="2" id="KW-0472">Membrane</keyword>
<reference evidence="3 4" key="1">
    <citation type="journal article" date="2016" name="Nat. Commun.">
        <title>Thousands of microbial genomes shed light on interconnected biogeochemical processes in an aquifer system.</title>
        <authorList>
            <person name="Anantharaman K."/>
            <person name="Brown C.T."/>
            <person name="Hug L.A."/>
            <person name="Sharon I."/>
            <person name="Castelle C.J."/>
            <person name="Probst A.J."/>
            <person name="Thomas B.C."/>
            <person name="Singh A."/>
            <person name="Wilkins M.J."/>
            <person name="Karaoz U."/>
            <person name="Brodie E.L."/>
            <person name="Williams K.H."/>
            <person name="Hubbard S.S."/>
            <person name="Banfield J.F."/>
        </authorList>
    </citation>
    <scope>NUCLEOTIDE SEQUENCE [LARGE SCALE GENOMIC DNA]</scope>
</reference>
<sequence>MNKKVFYKIAAVVSAISGLIILAAVMLPILSYENSSAKLYPKLISPLTPNKVLSGEAQNLDYTKASNWFPAAASKEKFISSNISFYTLSISKLKIENASVAIGGEDLAKSLIQYPGTALPGRPGNSVIFGHSILPIFYNPKDYISIFSTLPSLKKGDDIEVNYDGATYKYKVENLFEVLPSDIQVLEQDSTDSFLTLVTCVPPGDPRKPKRLIVRARIVPLKEANEVLGR</sequence>
<name>A0A1F7X560_9BACT</name>
<feature type="transmembrane region" description="Helical" evidence="2">
    <location>
        <begin position="6"/>
        <end position="30"/>
    </location>
</feature>
<evidence type="ECO:0008006" key="5">
    <source>
        <dbReference type="Google" id="ProtNLM"/>
    </source>
</evidence>
<dbReference type="STRING" id="1802479.A2Y68_02260"/>
<dbReference type="InterPro" id="IPR005754">
    <property type="entry name" value="Sortase"/>
</dbReference>
<dbReference type="NCBIfam" id="TIGR01076">
    <property type="entry name" value="sortase_fam"/>
    <property type="match status" value="1"/>
</dbReference>
<dbReference type="AlphaFoldDB" id="A0A1F7X560"/>
<comment type="caution">
    <text evidence="3">The sequence shown here is derived from an EMBL/GenBank/DDBJ whole genome shotgun (WGS) entry which is preliminary data.</text>
</comment>
<evidence type="ECO:0000256" key="1">
    <source>
        <dbReference type="ARBA" id="ARBA00022801"/>
    </source>
</evidence>
<gene>
    <name evidence="3" type="ORF">A2Y68_02260</name>
</gene>
<proteinExistence type="predicted"/>
<dbReference type="Gene3D" id="2.40.260.10">
    <property type="entry name" value="Sortase"/>
    <property type="match status" value="1"/>
</dbReference>